<dbReference type="Proteomes" id="UP000261600">
    <property type="component" value="Unplaced"/>
</dbReference>
<sequence>MKILGLYVVGLSFTLFASAQVKQNCSAPAEYPHTRLAKKFATRETFDAGDKVYYKCAEDFTASRGSRSVECVDGKWTNLNLKCEKKTCGSAGALPNGQFRYGGSTLIGERVYAVCNEGYTLKGLNFMTCKRSGWSGEFPSCEVGETTCSPPAVDNSVKSGGNVSGYRVGDSVTFTCSQGFQLDGAQQITCGPDGQWQPQSPRCLPSPDKQTGGCGVPLTNDDSHANLADQYITITSFASRDKVQYVCDVGYVQTGGTKYRTCTDGKWTPLKLKCERKLCGSAGEIQNGEFTYTGVEFGDTATAVCNNGYALVGRATRRCMSNGWDGRVPECEAVECAEPPVVANAEMIGPQEPPYTYRTVVRYQCHVGTLIGQKEIWCTMNGTWSASPQCKETTCPSPNVHNAFWMGARNGGYLYRDTISIECKMGYDMTGPNTITCDSDGKWKPGLPNCKRKLSRAHRRN</sequence>
<feature type="disulfide bond" evidence="5">
    <location>
        <begin position="247"/>
        <end position="274"/>
    </location>
</feature>
<dbReference type="CDD" id="cd00033">
    <property type="entry name" value="CCP"/>
    <property type="match status" value="7"/>
</dbReference>
<dbReference type="KEGG" id="malb:109966081"/>
<feature type="domain" description="Sushi" evidence="7">
    <location>
        <begin position="393"/>
        <end position="452"/>
    </location>
</feature>
<keyword evidence="1 5" id="KW-0768">Sushi</keyword>
<dbReference type="RefSeq" id="XP_020466334.1">
    <property type="nucleotide sequence ID" value="XM_020610678.1"/>
</dbReference>
<dbReference type="InterPro" id="IPR051277">
    <property type="entry name" value="SEZ6_CSMD_C4BPB_Regulators"/>
</dbReference>
<dbReference type="SMART" id="SM00032">
    <property type="entry name" value="CCP"/>
    <property type="match status" value="7"/>
</dbReference>
<feature type="disulfide bond" evidence="5">
    <location>
        <begin position="423"/>
        <end position="450"/>
    </location>
</feature>
<protein>
    <recommendedName>
        <fullName evidence="7">Sushi domain-containing protein</fullName>
    </recommendedName>
</protein>
<evidence type="ECO:0000256" key="5">
    <source>
        <dbReference type="PROSITE-ProRule" id="PRU00302"/>
    </source>
</evidence>
<keyword evidence="4 5" id="KW-1015">Disulfide bond</keyword>
<feature type="chain" id="PRO_5018599203" description="Sushi domain-containing protein" evidence="6">
    <location>
        <begin position="20"/>
        <end position="461"/>
    </location>
</feature>
<evidence type="ECO:0000256" key="2">
    <source>
        <dbReference type="ARBA" id="ARBA00022729"/>
    </source>
</evidence>
<dbReference type="PROSITE" id="PS50923">
    <property type="entry name" value="SUSHI"/>
    <property type="match status" value="7"/>
</dbReference>
<evidence type="ECO:0000313" key="8">
    <source>
        <dbReference type="Ensembl" id="ENSMALP00000032580.1"/>
    </source>
</evidence>
<dbReference type="OrthoDB" id="6127264at2759"/>
<dbReference type="InterPro" id="IPR035976">
    <property type="entry name" value="Sushi/SCR/CCP_sf"/>
</dbReference>
<dbReference type="InterPro" id="IPR000436">
    <property type="entry name" value="Sushi_SCR_CCP_dom"/>
</dbReference>
<evidence type="ECO:0000256" key="4">
    <source>
        <dbReference type="ARBA" id="ARBA00023157"/>
    </source>
</evidence>
<evidence type="ECO:0000313" key="9">
    <source>
        <dbReference type="Proteomes" id="UP000261600"/>
    </source>
</evidence>
<feature type="domain" description="Sushi" evidence="7">
    <location>
        <begin position="277"/>
        <end position="333"/>
    </location>
</feature>
<feature type="domain" description="Sushi" evidence="7">
    <location>
        <begin position="334"/>
        <end position="392"/>
    </location>
</feature>
<dbReference type="PANTHER" id="PTHR45656:SF4">
    <property type="entry name" value="PROTEIN CBR-CLEC-78"/>
    <property type="match status" value="1"/>
</dbReference>
<name>A0A3Q3KGG8_MONAL</name>
<keyword evidence="3" id="KW-0677">Repeat</keyword>
<dbReference type="Gene3D" id="2.10.70.10">
    <property type="entry name" value="Complement Module, domain 1"/>
    <property type="match status" value="7"/>
</dbReference>
<proteinExistence type="predicted"/>
<evidence type="ECO:0000256" key="3">
    <source>
        <dbReference type="ARBA" id="ARBA00022737"/>
    </source>
</evidence>
<dbReference type="SUPFAM" id="SSF57535">
    <property type="entry name" value="Complement control module/SCR domain"/>
    <property type="match status" value="7"/>
</dbReference>
<dbReference type="PANTHER" id="PTHR45656">
    <property type="entry name" value="PROTEIN CBR-CLEC-78"/>
    <property type="match status" value="1"/>
</dbReference>
<keyword evidence="2 6" id="KW-0732">Signal</keyword>
<evidence type="ECO:0000256" key="6">
    <source>
        <dbReference type="SAM" id="SignalP"/>
    </source>
</evidence>
<dbReference type="STRING" id="43700.ENSMALP00000032580"/>
<feature type="disulfide bond" evidence="5">
    <location>
        <begin position="176"/>
        <end position="203"/>
    </location>
</feature>
<feature type="domain" description="Sushi" evidence="7">
    <location>
        <begin position="146"/>
        <end position="205"/>
    </location>
</feature>
<evidence type="ECO:0000256" key="1">
    <source>
        <dbReference type="ARBA" id="ARBA00022659"/>
    </source>
</evidence>
<keyword evidence="9" id="KW-1185">Reference proteome</keyword>
<organism evidence="8 9">
    <name type="scientific">Monopterus albus</name>
    <name type="common">Swamp eel</name>
    <dbReference type="NCBI Taxonomy" id="43700"/>
    <lineage>
        <taxon>Eukaryota</taxon>
        <taxon>Metazoa</taxon>
        <taxon>Chordata</taxon>
        <taxon>Craniata</taxon>
        <taxon>Vertebrata</taxon>
        <taxon>Euteleostomi</taxon>
        <taxon>Actinopterygii</taxon>
        <taxon>Neopterygii</taxon>
        <taxon>Teleostei</taxon>
        <taxon>Neoteleostei</taxon>
        <taxon>Acanthomorphata</taxon>
        <taxon>Anabantaria</taxon>
        <taxon>Synbranchiformes</taxon>
        <taxon>Synbranchidae</taxon>
        <taxon>Monopterus</taxon>
    </lineage>
</organism>
<feature type="signal peptide" evidence="6">
    <location>
        <begin position="1"/>
        <end position="19"/>
    </location>
</feature>
<reference evidence="8" key="2">
    <citation type="submission" date="2025-09" db="UniProtKB">
        <authorList>
            <consortium name="Ensembl"/>
        </authorList>
    </citation>
    <scope>IDENTIFICATION</scope>
</reference>
<dbReference type="AlphaFoldDB" id="A0A3Q3KGG8"/>
<comment type="caution">
    <text evidence="5">Lacks conserved residue(s) required for the propagation of feature annotation.</text>
</comment>
<reference evidence="8" key="1">
    <citation type="submission" date="2025-08" db="UniProtKB">
        <authorList>
            <consortium name="Ensembl"/>
        </authorList>
    </citation>
    <scope>IDENTIFICATION</scope>
</reference>
<evidence type="ECO:0000259" key="7">
    <source>
        <dbReference type="PROSITE" id="PS50923"/>
    </source>
</evidence>
<accession>A0A3Q3KGG8</accession>
<feature type="domain" description="Sushi" evidence="7">
    <location>
        <begin position="86"/>
        <end position="143"/>
    </location>
</feature>
<dbReference type="Pfam" id="PF00084">
    <property type="entry name" value="Sushi"/>
    <property type="match status" value="7"/>
</dbReference>
<feature type="domain" description="Sushi" evidence="7">
    <location>
        <begin position="212"/>
        <end position="276"/>
    </location>
</feature>
<feature type="domain" description="Sushi" evidence="7">
    <location>
        <begin position="23"/>
        <end position="85"/>
    </location>
</feature>
<feature type="disulfide bond" evidence="5">
    <location>
        <begin position="56"/>
        <end position="83"/>
    </location>
</feature>
<dbReference type="GeneID" id="109966081"/>
<dbReference type="FunFam" id="2.10.70.10:FF:000014">
    <property type="entry name" value="Membrane cofactor protein"/>
    <property type="match status" value="2"/>
</dbReference>
<dbReference type="Ensembl" id="ENSMALT00000033140.1">
    <property type="protein sequence ID" value="ENSMALP00000032580.1"/>
    <property type="gene ID" value="ENSMALG00000022430.1"/>
</dbReference>